<dbReference type="InterPro" id="IPR036565">
    <property type="entry name" value="Mur-like_cat_sf"/>
</dbReference>
<dbReference type="PANTHER" id="PTHR43024">
    <property type="entry name" value="UDP-N-ACETYLMURAMOYL-TRIPEPTIDE--D-ALANYL-D-ALANINE LIGASE"/>
    <property type="match status" value="1"/>
</dbReference>
<evidence type="ECO:0000259" key="9">
    <source>
        <dbReference type="Pfam" id="PF02875"/>
    </source>
</evidence>
<dbReference type="Pfam" id="PF01168">
    <property type="entry name" value="Ala_racemase_N"/>
    <property type="match status" value="1"/>
</dbReference>
<dbReference type="AlphaFoldDB" id="A0A6J4J4G2"/>
<dbReference type="Gene3D" id="3.40.1190.10">
    <property type="entry name" value="Mur-like, catalytic domain"/>
    <property type="match status" value="1"/>
</dbReference>
<dbReference type="PROSITE" id="PS00395">
    <property type="entry name" value="ALANINE_RACEMASE"/>
    <property type="match status" value="1"/>
</dbReference>
<sequence>LVTALPSDGHAILNADDRHVRAMAERTTPHIIWYSVDDDAASRDMLTASQIATNLNETGFTVRWHDEEEHCTLPLVGCHSVYIALAGIGAALACGVSFRTAVIRCRMIEPQNGRLRPLPGRHGSTILDDTYNASPRSTLAALEALRDLPARRRIAVLGDMLDLGERALALHRAVGVEAGAHADLLVTKGDLAAEIVAGALEAHPDLPPPAVTHTVVDAVQAVEPELGPGDLVLVKGSAAARMEAVVAALLDPSVRVSDVLVRQEVPFEVVRVAASDRPTWLEIDLEAIGNNMERIGSLVGPRVAVMAVLKADGYGHGAVRVARTVLRRGASSLGVATVGEAVSLRDAGIRAPILVLGYTPPWQVRDALRRDVQLTLWEREVAEECAAAARDLNLRAQVHVKVDTGMARLGIHPDEALALLHDLRAL</sequence>
<dbReference type="EC" id="5.1.1.1" evidence="11"/>
<dbReference type="GO" id="GO:0016881">
    <property type="term" value="F:acid-amino acid ligase activity"/>
    <property type="evidence" value="ECO:0007669"/>
    <property type="project" value="InterPro"/>
</dbReference>
<feature type="modified residue" description="N6-(pyridoxal phosphate)lysine" evidence="7">
    <location>
        <position position="310"/>
    </location>
</feature>
<evidence type="ECO:0000256" key="6">
    <source>
        <dbReference type="ARBA" id="ARBA00023235"/>
    </source>
</evidence>
<evidence type="ECO:0000256" key="7">
    <source>
        <dbReference type="PIRSR" id="PIRSR600821-50"/>
    </source>
</evidence>
<keyword evidence="3" id="KW-0547">Nucleotide-binding</keyword>
<keyword evidence="5 7" id="KW-0663">Pyridoxal phosphate</keyword>
<feature type="non-terminal residue" evidence="11">
    <location>
        <position position="1"/>
    </location>
</feature>
<dbReference type="InterPro" id="IPR051046">
    <property type="entry name" value="MurCDEF_CellWall_CoF430Synth"/>
</dbReference>
<dbReference type="InterPro" id="IPR000821">
    <property type="entry name" value="Ala_racemase"/>
</dbReference>
<comment type="cofactor">
    <cofactor evidence="1 7">
        <name>pyridoxal 5'-phosphate</name>
        <dbReference type="ChEBI" id="CHEBI:597326"/>
    </cofactor>
</comment>
<dbReference type="InterPro" id="IPR020622">
    <property type="entry name" value="Ala_racemase_pyridoxalP-BS"/>
</dbReference>
<dbReference type="EMBL" id="CADCTR010000861">
    <property type="protein sequence ID" value="CAA9268680.1"/>
    <property type="molecule type" value="Genomic_DNA"/>
</dbReference>
<dbReference type="InterPro" id="IPR001608">
    <property type="entry name" value="Ala_racemase_N"/>
</dbReference>
<dbReference type="Pfam" id="PF08245">
    <property type="entry name" value="Mur_ligase_M"/>
    <property type="match status" value="1"/>
</dbReference>
<evidence type="ECO:0000256" key="2">
    <source>
        <dbReference type="ARBA" id="ARBA00022598"/>
    </source>
</evidence>
<dbReference type="InterPro" id="IPR029066">
    <property type="entry name" value="PLP-binding_barrel"/>
</dbReference>
<evidence type="ECO:0000256" key="5">
    <source>
        <dbReference type="ARBA" id="ARBA00022898"/>
    </source>
</evidence>
<evidence type="ECO:0000259" key="8">
    <source>
        <dbReference type="Pfam" id="PF01168"/>
    </source>
</evidence>
<protein>
    <submittedName>
        <fullName evidence="11">Alanine racemase</fullName>
        <ecNumber evidence="11">5.1.1.1</ecNumber>
    </submittedName>
</protein>
<feature type="domain" description="Mur ligase central" evidence="10">
    <location>
        <begin position="1"/>
        <end position="91"/>
    </location>
</feature>
<keyword evidence="4" id="KW-0067">ATP-binding</keyword>
<dbReference type="GO" id="GO:0006522">
    <property type="term" value="P:alanine metabolic process"/>
    <property type="evidence" value="ECO:0007669"/>
    <property type="project" value="InterPro"/>
</dbReference>
<dbReference type="Gene3D" id="3.90.190.20">
    <property type="entry name" value="Mur ligase, C-terminal domain"/>
    <property type="match status" value="1"/>
</dbReference>
<dbReference type="Pfam" id="PF02875">
    <property type="entry name" value="Mur_ligase_C"/>
    <property type="match status" value="1"/>
</dbReference>
<dbReference type="InterPro" id="IPR036615">
    <property type="entry name" value="Mur_ligase_C_dom_sf"/>
</dbReference>
<dbReference type="InterPro" id="IPR004101">
    <property type="entry name" value="Mur_ligase_C"/>
</dbReference>
<evidence type="ECO:0000313" key="11">
    <source>
        <dbReference type="EMBL" id="CAA9268680.1"/>
    </source>
</evidence>
<dbReference type="GO" id="GO:0005524">
    <property type="term" value="F:ATP binding"/>
    <property type="evidence" value="ECO:0007669"/>
    <property type="project" value="UniProtKB-KW"/>
</dbReference>
<proteinExistence type="predicted"/>
<feature type="domain" description="Mur ligase C-terminal" evidence="9">
    <location>
        <begin position="113"/>
        <end position="237"/>
    </location>
</feature>
<dbReference type="PANTHER" id="PTHR43024:SF1">
    <property type="entry name" value="UDP-N-ACETYLMURAMOYL-TRIPEPTIDE--D-ALANYL-D-ALANINE LIGASE"/>
    <property type="match status" value="1"/>
</dbReference>
<dbReference type="SUPFAM" id="SSF53244">
    <property type="entry name" value="MurD-like peptide ligases, peptide-binding domain"/>
    <property type="match status" value="1"/>
</dbReference>
<name>A0A6J4J4G2_9CHLR</name>
<dbReference type="SUPFAM" id="SSF51419">
    <property type="entry name" value="PLP-binding barrel"/>
    <property type="match status" value="1"/>
</dbReference>
<gene>
    <name evidence="11" type="ORF">AVDCRST_MAG93-2532</name>
</gene>
<dbReference type="InterPro" id="IPR013221">
    <property type="entry name" value="Mur_ligase_cen"/>
</dbReference>
<dbReference type="PRINTS" id="PR00992">
    <property type="entry name" value="ALARACEMASE"/>
</dbReference>
<evidence type="ECO:0000256" key="4">
    <source>
        <dbReference type="ARBA" id="ARBA00022840"/>
    </source>
</evidence>
<evidence type="ECO:0000259" key="10">
    <source>
        <dbReference type="Pfam" id="PF08245"/>
    </source>
</evidence>
<accession>A0A6J4J4G2</accession>
<organism evidence="11">
    <name type="scientific">uncultured Chloroflexia bacterium</name>
    <dbReference type="NCBI Taxonomy" id="1672391"/>
    <lineage>
        <taxon>Bacteria</taxon>
        <taxon>Bacillati</taxon>
        <taxon>Chloroflexota</taxon>
        <taxon>Chloroflexia</taxon>
        <taxon>environmental samples</taxon>
    </lineage>
</organism>
<reference evidence="11" key="1">
    <citation type="submission" date="2020-02" db="EMBL/GenBank/DDBJ databases">
        <authorList>
            <person name="Meier V. D."/>
        </authorList>
    </citation>
    <scope>NUCLEOTIDE SEQUENCE</scope>
    <source>
        <strain evidence="11">AVDCRST_MAG93</strain>
    </source>
</reference>
<feature type="domain" description="Alanine racemase N-terminal" evidence="8">
    <location>
        <begin position="283"/>
        <end position="425"/>
    </location>
</feature>
<evidence type="ECO:0000256" key="3">
    <source>
        <dbReference type="ARBA" id="ARBA00022741"/>
    </source>
</evidence>
<keyword evidence="2" id="KW-0436">Ligase</keyword>
<dbReference type="Gene3D" id="3.20.20.10">
    <property type="entry name" value="Alanine racemase"/>
    <property type="match status" value="1"/>
</dbReference>
<keyword evidence="6 11" id="KW-0413">Isomerase</keyword>
<dbReference type="SUPFAM" id="SSF53623">
    <property type="entry name" value="MurD-like peptide ligases, catalytic domain"/>
    <property type="match status" value="1"/>
</dbReference>
<evidence type="ECO:0000256" key="1">
    <source>
        <dbReference type="ARBA" id="ARBA00001933"/>
    </source>
</evidence>
<dbReference type="GO" id="GO:0008784">
    <property type="term" value="F:alanine racemase activity"/>
    <property type="evidence" value="ECO:0007669"/>
    <property type="project" value="UniProtKB-EC"/>
</dbReference>